<keyword evidence="6 8" id="KW-0479">Metal-binding</keyword>
<evidence type="ECO:0000313" key="9">
    <source>
        <dbReference type="EMBL" id="MDO7882832.1"/>
    </source>
</evidence>
<keyword evidence="7 8" id="KW-0408">Iron</keyword>
<dbReference type="PIRSF" id="PIRSF002030">
    <property type="entry name" value="Globin_Protozoa/Cyanobacteria"/>
    <property type="match status" value="1"/>
</dbReference>
<dbReference type="SUPFAM" id="SSF46458">
    <property type="entry name" value="Globin-like"/>
    <property type="match status" value="1"/>
</dbReference>
<keyword evidence="10" id="KW-1185">Reference proteome</keyword>
<evidence type="ECO:0000313" key="10">
    <source>
        <dbReference type="Proteomes" id="UP001241072"/>
    </source>
</evidence>
<proteinExistence type="inferred from homology"/>
<dbReference type="Proteomes" id="UP001241072">
    <property type="component" value="Unassembled WGS sequence"/>
</dbReference>
<evidence type="ECO:0000256" key="1">
    <source>
        <dbReference type="ARBA" id="ARBA00001971"/>
    </source>
</evidence>
<evidence type="ECO:0000256" key="8">
    <source>
        <dbReference type="PIRNR" id="PIRNR002030"/>
    </source>
</evidence>
<evidence type="ECO:0000256" key="6">
    <source>
        <dbReference type="ARBA" id="ARBA00022723"/>
    </source>
</evidence>
<accession>A0ABT9BQV7</accession>
<reference evidence="9 10" key="1">
    <citation type="submission" date="2023-07" db="EMBL/GenBank/DDBJ databases">
        <title>Protaetiibacter sp. nov WY-16 isolated from soil.</title>
        <authorList>
            <person name="Liu B."/>
            <person name="Wan Y."/>
        </authorList>
    </citation>
    <scope>NUCLEOTIDE SEQUENCE [LARGE SCALE GENOMIC DNA]</scope>
    <source>
        <strain evidence="9 10">WY-16</strain>
    </source>
</reference>
<keyword evidence="3 8" id="KW-0813">Transport</keyword>
<dbReference type="EMBL" id="JAUQUB010000002">
    <property type="protein sequence ID" value="MDO7882832.1"/>
    <property type="molecule type" value="Genomic_DNA"/>
</dbReference>
<dbReference type="CDD" id="cd00454">
    <property type="entry name" value="TrHb1_N"/>
    <property type="match status" value="1"/>
</dbReference>
<comment type="similarity">
    <text evidence="2 8">Belongs to the truncated hemoglobin family. Group I subfamily.</text>
</comment>
<evidence type="ECO:0000256" key="2">
    <source>
        <dbReference type="ARBA" id="ARBA00009660"/>
    </source>
</evidence>
<dbReference type="PROSITE" id="PS01213">
    <property type="entry name" value="GLOBIN_FAM_2"/>
    <property type="match status" value="1"/>
</dbReference>
<dbReference type="InterPro" id="IPR016339">
    <property type="entry name" value="Hemoglobin_trunc_I"/>
</dbReference>
<dbReference type="InterPro" id="IPR001486">
    <property type="entry name" value="Hemoglobin_trunc"/>
</dbReference>
<protein>
    <recommendedName>
        <fullName evidence="8">Group 1 truncated hemoglobin</fullName>
    </recommendedName>
</protein>
<dbReference type="RefSeq" id="WP_305003264.1">
    <property type="nucleotide sequence ID" value="NZ_JAUQUB010000002.1"/>
</dbReference>
<name>A0ABT9BQV7_9MICO</name>
<keyword evidence="5 8" id="KW-0561">Oxygen transport</keyword>
<keyword evidence="4 8" id="KW-0349">Heme</keyword>
<dbReference type="Gene3D" id="1.10.490.10">
    <property type="entry name" value="Globins"/>
    <property type="match status" value="1"/>
</dbReference>
<dbReference type="Pfam" id="PF01152">
    <property type="entry name" value="Bac_globin"/>
    <property type="match status" value="1"/>
</dbReference>
<organism evidence="9 10">
    <name type="scientific">Antiquaquibacter soli</name>
    <dbReference type="NCBI Taxonomy" id="3064523"/>
    <lineage>
        <taxon>Bacteria</taxon>
        <taxon>Bacillati</taxon>
        <taxon>Actinomycetota</taxon>
        <taxon>Actinomycetes</taxon>
        <taxon>Micrococcales</taxon>
        <taxon>Microbacteriaceae</taxon>
        <taxon>Antiquaquibacter</taxon>
    </lineage>
</organism>
<dbReference type="InterPro" id="IPR012292">
    <property type="entry name" value="Globin/Proto"/>
</dbReference>
<dbReference type="InterPro" id="IPR019795">
    <property type="entry name" value="Globin_bac-like_CS"/>
</dbReference>
<dbReference type="InterPro" id="IPR009050">
    <property type="entry name" value="Globin-like_sf"/>
</dbReference>
<evidence type="ECO:0000256" key="4">
    <source>
        <dbReference type="ARBA" id="ARBA00022617"/>
    </source>
</evidence>
<evidence type="ECO:0000256" key="3">
    <source>
        <dbReference type="ARBA" id="ARBA00022448"/>
    </source>
</evidence>
<sequence>MSVFDKLGGEAAIALAVDDFSARMTADPELAGWFEELDLEALKHHQRAFLAVALGGPEEYSGRSMRTAHAGLGITDHAYTRTVAHLADALTALGADPELVATVVRRVELMRAAIVDIR</sequence>
<evidence type="ECO:0000256" key="7">
    <source>
        <dbReference type="ARBA" id="ARBA00023004"/>
    </source>
</evidence>
<gene>
    <name evidence="9" type="ORF">Q5716_11405</name>
</gene>
<comment type="caution">
    <text evidence="9">The sequence shown here is derived from an EMBL/GenBank/DDBJ whole genome shotgun (WGS) entry which is preliminary data.</text>
</comment>
<evidence type="ECO:0000256" key="5">
    <source>
        <dbReference type="ARBA" id="ARBA00022621"/>
    </source>
</evidence>
<comment type="cofactor">
    <cofactor evidence="1 8">
        <name>heme</name>
        <dbReference type="ChEBI" id="CHEBI:30413"/>
    </cofactor>
</comment>